<gene>
    <name evidence="1" type="ORF">H8E23_15855</name>
</gene>
<evidence type="ECO:0000313" key="1">
    <source>
        <dbReference type="EMBL" id="MBC8362860.1"/>
    </source>
</evidence>
<dbReference type="AlphaFoldDB" id="A0A8J6NUB9"/>
<organism evidence="1 2">
    <name type="scientific">Candidatus Desulfatibia profunda</name>
    <dbReference type="NCBI Taxonomy" id="2841695"/>
    <lineage>
        <taxon>Bacteria</taxon>
        <taxon>Pseudomonadati</taxon>
        <taxon>Thermodesulfobacteriota</taxon>
        <taxon>Desulfobacteria</taxon>
        <taxon>Desulfobacterales</taxon>
        <taxon>Desulfobacterales incertae sedis</taxon>
        <taxon>Candidatus Desulfatibia</taxon>
    </lineage>
</organism>
<comment type="caution">
    <text evidence="1">The sequence shown here is derived from an EMBL/GenBank/DDBJ whole genome shotgun (WGS) entry which is preliminary data.</text>
</comment>
<sequence>MDKELIDIKLDKRFFSVASLSDQLDDKGYWFSKDPIERMRHIEVLRRINYGHGATSRLQRVLEITELKINKKASGQHKDLDDFENLP</sequence>
<proteinExistence type="predicted"/>
<dbReference type="Proteomes" id="UP000603434">
    <property type="component" value="Unassembled WGS sequence"/>
</dbReference>
<protein>
    <submittedName>
        <fullName evidence="1">Uncharacterized protein</fullName>
    </submittedName>
</protein>
<evidence type="ECO:0000313" key="2">
    <source>
        <dbReference type="Proteomes" id="UP000603434"/>
    </source>
</evidence>
<reference evidence="1 2" key="1">
    <citation type="submission" date="2020-08" db="EMBL/GenBank/DDBJ databases">
        <title>Bridging the membrane lipid divide: bacteria of the FCB group superphylum have the potential to synthesize archaeal ether lipids.</title>
        <authorList>
            <person name="Villanueva L."/>
            <person name="Von Meijenfeldt F.A.B."/>
            <person name="Westbye A.B."/>
            <person name="Yadav S."/>
            <person name="Hopmans E.C."/>
            <person name="Dutilh B.E."/>
            <person name="Sinninghe Damste J.S."/>
        </authorList>
    </citation>
    <scope>NUCLEOTIDE SEQUENCE [LARGE SCALE GENOMIC DNA]</scope>
    <source>
        <strain evidence="1">NIOZ-UU30</strain>
    </source>
</reference>
<accession>A0A8J6NUB9</accession>
<name>A0A8J6NUB9_9BACT</name>
<dbReference type="EMBL" id="JACNJH010000228">
    <property type="protein sequence ID" value="MBC8362860.1"/>
    <property type="molecule type" value="Genomic_DNA"/>
</dbReference>